<proteinExistence type="predicted"/>
<feature type="domain" description="B30.2/SPRY" evidence="2">
    <location>
        <begin position="44"/>
        <end position="235"/>
    </location>
</feature>
<dbReference type="InterPro" id="IPR001870">
    <property type="entry name" value="B30.2/SPRY"/>
</dbReference>
<reference evidence="3 4" key="1">
    <citation type="journal article" date="2014" name="Nat. Commun.">
        <title>Molecular traces of alternative social organization in a termite genome.</title>
        <authorList>
            <person name="Terrapon N."/>
            <person name="Li C."/>
            <person name="Robertson H.M."/>
            <person name="Ji L."/>
            <person name="Meng X."/>
            <person name="Booth W."/>
            <person name="Chen Z."/>
            <person name="Childers C.P."/>
            <person name="Glastad K.M."/>
            <person name="Gokhale K."/>
            <person name="Gowin J."/>
            <person name="Gronenberg W."/>
            <person name="Hermansen R.A."/>
            <person name="Hu H."/>
            <person name="Hunt B.G."/>
            <person name="Huylmans A.K."/>
            <person name="Khalil S.M."/>
            <person name="Mitchell R.D."/>
            <person name="Munoz-Torres M.C."/>
            <person name="Mustard J.A."/>
            <person name="Pan H."/>
            <person name="Reese J.T."/>
            <person name="Scharf M.E."/>
            <person name="Sun F."/>
            <person name="Vogel H."/>
            <person name="Xiao J."/>
            <person name="Yang W."/>
            <person name="Yang Z."/>
            <person name="Yang Z."/>
            <person name="Zhou J."/>
            <person name="Zhu J."/>
            <person name="Brent C.S."/>
            <person name="Elsik C.G."/>
            <person name="Goodisman M.A."/>
            <person name="Liberles D.A."/>
            <person name="Roe R.M."/>
            <person name="Vargo E.L."/>
            <person name="Vilcinskas A."/>
            <person name="Wang J."/>
            <person name="Bornberg-Bauer E."/>
            <person name="Korb J."/>
            <person name="Zhang G."/>
            <person name="Liebig J."/>
        </authorList>
    </citation>
    <scope>NUCLEOTIDE SEQUENCE [LARGE SCALE GENOMIC DNA]</scope>
    <source>
        <tissue evidence="3">Whole organism</tissue>
    </source>
</reference>
<keyword evidence="1" id="KW-0833">Ubl conjugation pathway</keyword>
<evidence type="ECO:0000259" key="2">
    <source>
        <dbReference type="PROSITE" id="PS50188"/>
    </source>
</evidence>
<dbReference type="GO" id="GO:0043161">
    <property type="term" value="P:proteasome-mediated ubiquitin-dependent protein catabolic process"/>
    <property type="evidence" value="ECO:0007669"/>
    <property type="project" value="TreeGrafter"/>
</dbReference>
<dbReference type="EMBL" id="KK852919">
    <property type="protein sequence ID" value="KDR13837.1"/>
    <property type="molecule type" value="Genomic_DNA"/>
</dbReference>
<sequence>MGEEVNRFCFQRRLPKMRSFIRVKASGKVERACLPGAFCFCKDNEDDGGKRLSCSCGEELNVHEWVWDNSALSSASQLFLEGREVRFHPCYSCGTAAVRGSRPCVGGNIYYWEIKVLTPLFGTDVMIGVGTDKVDLEASQFHFCSLLGSDEESWGYSYNGSIQHEGKMQAYGPSYSQGSIVGVYLDMWKGTLEFYLNRKPLGVAFTSLQGRTLYPMLCSTAARSAMKVIYSSSSPSTLKLLCLKSVSTNSDMMKILKTVPFLRNQIERYYWWLVLSKGSENCSEYCEMEATDDDPRNEVEYYSDEDEDASLASFCASLSGASNSSSQETSIMKRDTRDKKKIIPIRHGQRMEPARLCSQCDTHRSAVGTFSTRSKKLCIVCDVII</sequence>
<dbReference type="InterPro" id="IPR035754">
    <property type="entry name" value="SPRY_SPSB3"/>
</dbReference>
<gene>
    <name evidence="3" type="ORF">L798_12016</name>
</gene>
<dbReference type="InterPro" id="IPR013320">
    <property type="entry name" value="ConA-like_dom_sf"/>
</dbReference>
<dbReference type="FunCoup" id="A0A067QUL4">
    <property type="interactions" value="99"/>
</dbReference>
<dbReference type="InterPro" id="IPR003877">
    <property type="entry name" value="SPRY_dom"/>
</dbReference>
<organism evidence="3 4">
    <name type="scientific">Zootermopsis nevadensis</name>
    <name type="common">Dampwood termite</name>
    <dbReference type="NCBI Taxonomy" id="136037"/>
    <lineage>
        <taxon>Eukaryota</taxon>
        <taxon>Metazoa</taxon>
        <taxon>Ecdysozoa</taxon>
        <taxon>Arthropoda</taxon>
        <taxon>Hexapoda</taxon>
        <taxon>Insecta</taxon>
        <taxon>Pterygota</taxon>
        <taxon>Neoptera</taxon>
        <taxon>Polyneoptera</taxon>
        <taxon>Dictyoptera</taxon>
        <taxon>Blattodea</taxon>
        <taxon>Blattoidea</taxon>
        <taxon>Termitoidae</taxon>
        <taxon>Termopsidae</taxon>
        <taxon>Zootermopsis</taxon>
    </lineage>
</organism>
<dbReference type="SMART" id="SM00449">
    <property type="entry name" value="SPRY"/>
    <property type="match status" value="1"/>
</dbReference>
<name>A0A067QUL4_ZOONE</name>
<dbReference type="PANTHER" id="PTHR12245">
    <property type="entry name" value="SPRY DOMAIN CONTAINING SOCS BOX PROTEIN"/>
    <property type="match status" value="1"/>
</dbReference>
<dbReference type="InterPro" id="IPR043136">
    <property type="entry name" value="B30.2/SPRY_sf"/>
</dbReference>
<dbReference type="PROSITE" id="PS50188">
    <property type="entry name" value="B302_SPRY"/>
    <property type="match status" value="1"/>
</dbReference>
<dbReference type="STRING" id="136037.A0A067QUL4"/>
<evidence type="ECO:0000313" key="4">
    <source>
        <dbReference type="Proteomes" id="UP000027135"/>
    </source>
</evidence>
<evidence type="ECO:0000313" key="3">
    <source>
        <dbReference type="EMBL" id="KDR13837.1"/>
    </source>
</evidence>
<dbReference type="Pfam" id="PF00622">
    <property type="entry name" value="SPRY"/>
    <property type="match status" value="1"/>
</dbReference>
<dbReference type="GO" id="GO:0019005">
    <property type="term" value="C:SCF ubiquitin ligase complex"/>
    <property type="evidence" value="ECO:0007669"/>
    <property type="project" value="TreeGrafter"/>
</dbReference>
<dbReference type="SUPFAM" id="SSF49899">
    <property type="entry name" value="Concanavalin A-like lectins/glucanases"/>
    <property type="match status" value="1"/>
</dbReference>
<protein>
    <submittedName>
        <fullName evidence="3">SPRY domain-containing SOCS box protein 3</fullName>
    </submittedName>
</protein>
<dbReference type="Proteomes" id="UP000027135">
    <property type="component" value="Unassembled WGS sequence"/>
</dbReference>
<dbReference type="PANTHER" id="PTHR12245:SF5">
    <property type="entry name" value="SPRY DOMAIN-CONTAINING SOCS BOX PROTEIN 3"/>
    <property type="match status" value="1"/>
</dbReference>
<dbReference type="AlphaFoldDB" id="A0A067QUL4"/>
<dbReference type="InParanoid" id="A0A067QUL4"/>
<accession>A0A067QUL4</accession>
<dbReference type="InterPro" id="IPR050672">
    <property type="entry name" value="FBXO45-Fsn/SPSB_families"/>
</dbReference>
<dbReference type="eggNOG" id="KOG3953">
    <property type="taxonomic scope" value="Eukaryota"/>
</dbReference>
<dbReference type="CDD" id="cd12876">
    <property type="entry name" value="SPRY_SOCS3"/>
    <property type="match status" value="1"/>
</dbReference>
<evidence type="ECO:0000256" key="1">
    <source>
        <dbReference type="ARBA" id="ARBA00022786"/>
    </source>
</evidence>
<dbReference type="Gene3D" id="2.60.120.920">
    <property type="match status" value="1"/>
</dbReference>
<keyword evidence="4" id="KW-1185">Reference proteome</keyword>